<evidence type="ECO:0000256" key="5">
    <source>
        <dbReference type="SAM" id="Phobius"/>
    </source>
</evidence>
<evidence type="ECO:0000313" key="7">
    <source>
        <dbReference type="Proteomes" id="UP001470230"/>
    </source>
</evidence>
<evidence type="ECO:0000256" key="4">
    <source>
        <dbReference type="ARBA" id="ARBA00023136"/>
    </source>
</evidence>
<feature type="transmembrane region" description="Helical" evidence="5">
    <location>
        <begin position="94"/>
        <end position="114"/>
    </location>
</feature>
<feature type="transmembrane region" description="Helical" evidence="5">
    <location>
        <begin position="120"/>
        <end position="136"/>
    </location>
</feature>
<evidence type="ECO:0000256" key="3">
    <source>
        <dbReference type="ARBA" id="ARBA00022989"/>
    </source>
</evidence>
<sequence>MLTHFVGAILSFLSMFLLVNRAKKLHDSYRMIGYCLFAGSSLLLFSISTIYHALPYSYLKRVFRMLDHISIYFYIVGCYMPFTMTILRQTKGKLITIIEWSLALFGMSMKILFFDAFDKYSMFLYFLMGSVSILSINEFKQKMSLKGITFLLLGGVAYSIGSYFYNSYTQYWHAIWHVLVILGSFFHFMCICYCI</sequence>
<protein>
    <recommendedName>
        <fullName evidence="8">Hemolysin III</fullName>
    </recommendedName>
</protein>
<gene>
    <name evidence="6" type="ORF">M9Y10_043934</name>
</gene>
<keyword evidence="7" id="KW-1185">Reference proteome</keyword>
<dbReference type="EMBL" id="JAPFFF010000008">
    <property type="protein sequence ID" value="KAK8884814.1"/>
    <property type="molecule type" value="Genomic_DNA"/>
</dbReference>
<dbReference type="PANTHER" id="PTHR20855:SF3">
    <property type="entry name" value="LD03007P"/>
    <property type="match status" value="1"/>
</dbReference>
<evidence type="ECO:0008006" key="8">
    <source>
        <dbReference type="Google" id="ProtNLM"/>
    </source>
</evidence>
<dbReference type="Proteomes" id="UP001470230">
    <property type="component" value="Unassembled WGS sequence"/>
</dbReference>
<keyword evidence="3 5" id="KW-1133">Transmembrane helix</keyword>
<feature type="transmembrane region" description="Helical" evidence="5">
    <location>
        <begin position="6"/>
        <end position="22"/>
    </location>
</feature>
<dbReference type="Pfam" id="PF03006">
    <property type="entry name" value="HlyIII"/>
    <property type="match status" value="1"/>
</dbReference>
<feature type="transmembrane region" description="Helical" evidence="5">
    <location>
        <begin position="148"/>
        <end position="165"/>
    </location>
</feature>
<name>A0ABR2K156_9EUKA</name>
<feature type="transmembrane region" description="Helical" evidence="5">
    <location>
        <begin position="34"/>
        <end position="54"/>
    </location>
</feature>
<reference evidence="6 7" key="1">
    <citation type="submission" date="2024-04" db="EMBL/GenBank/DDBJ databases">
        <title>Tritrichomonas musculus Genome.</title>
        <authorList>
            <person name="Alves-Ferreira E."/>
            <person name="Grigg M."/>
            <person name="Lorenzi H."/>
            <person name="Galac M."/>
        </authorList>
    </citation>
    <scope>NUCLEOTIDE SEQUENCE [LARGE SCALE GENOMIC DNA]</scope>
    <source>
        <strain evidence="6 7">EAF2021</strain>
    </source>
</reference>
<feature type="transmembrane region" description="Helical" evidence="5">
    <location>
        <begin position="69"/>
        <end position="87"/>
    </location>
</feature>
<organism evidence="6 7">
    <name type="scientific">Tritrichomonas musculus</name>
    <dbReference type="NCBI Taxonomy" id="1915356"/>
    <lineage>
        <taxon>Eukaryota</taxon>
        <taxon>Metamonada</taxon>
        <taxon>Parabasalia</taxon>
        <taxon>Tritrichomonadida</taxon>
        <taxon>Tritrichomonadidae</taxon>
        <taxon>Tritrichomonas</taxon>
    </lineage>
</organism>
<comment type="caution">
    <text evidence="6">The sequence shown here is derived from an EMBL/GenBank/DDBJ whole genome shotgun (WGS) entry which is preliminary data.</text>
</comment>
<evidence type="ECO:0000313" key="6">
    <source>
        <dbReference type="EMBL" id="KAK8884814.1"/>
    </source>
</evidence>
<proteinExistence type="predicted"/>
<feature type="transmembrane region" description="Helical" evidence="5">
    <location>
        <begin position="171"/>
        <end position="194"/>
    </location>
</feature>
<evidence type="ECO:0000256" key="2">
    <source>
        <dbReference type="ARBA" id="ARBA00022692"/>
    </source>
</evidence>
<comment type="subcellular location">
    <subcellularLocation>
        <location evidence="1">Membrane</location>
        <topology evidence="1">Multi-pass membrane protein</topology>
    </subcellularLocation>
</comment>
<keyword evidence="2 5" id="KW-0812">Transmembrane</keyword>
<keyword evidence="4 5" id="KW-0472">Membrane</keyword>
<evidence type="ECO:0000256" key="1">
    <source>
        <dbReference type="ARBA" id="ARBA00004141"/>
    </source>
</evidence>
<dbReference type="PANTHER" id="PTHR20855">
    <property type="entry name" value="ADIPOR/PROGESTIN RECEPTOR-RELATED"/>
    <property type="match status" value="1"/>
</dbReference>
<dbReference type="InterPro" id="IPR004254">
    <property type="entry name" value="AdipoR/HlyIII-related"/>
</dbReference>
<accession>A0ABR2K156</accession>